<dbReference type="AlphaFoldDB" id="A0A1I0J6Y8"/>
<reference evidence="1 2" key="1">
    <citation type="submission" date="2016-10" db="EMBL/GenBank/DDBJ databases">
        <authorList>
            <person name="de Groot N.N."/>
        </authorList>
    </citation>
    <scope>NUCLEOTIDE SEQUENCE [LARGE SCALE GENOMIC DNA]</scope>
    <source>
        <strain evidence="1 2">DSM 17862</strain>
    </source>
</reference>
<evidence type="ECO:0008006" key="3">
    <source>
        <dbReference type="Google" id="ProtNLM"/>
    </source>
</evidence>
<evidence type="ECO:0000313" key="1">
    <source>
        <dbReference type="EMBL" id="SEU05597.1"/>
    </source>
</evidence>
<name>A0A1I0J6Y8_9RHOB</name>
<proteinExistence type="predicted"/>
<dbReference type="OrthoDB" id="7058542at2"/>
<gene>
    <name evidence="1" type="ORF">SAMN04489858_12218</name>
</gene>
<organism evidence="1 2">
    <name type="scientific">Paracoccus homiensis</name>
    <dbReference type="NCBI Taxonomy" id="364199"/>
    <lineage>
        <taxon>Bacteria</taxon>
        <taxon>Pseudomonadati</taxon>
        <taxon>Pseudomonadota</taxon>
        <taxon>Alphaproteobacteria</taxon>
        <taxon>Rhodobacterales</taxon>
        <taxon>Paracoccaceae</taxon>
        <taxon>Paracoccus</taxon>
    </lineage>
</organism>
<protein>
    <recommendedName>
        <fullName evidence="3">Gluconate 2-dehydrogenase subunit 3</fullName>
    </recommendedName>
</protein>
<sequence>MNDMLNLVLNCLIPAQPSRSVPGGGEVGVEEFLGNASAFDPDPQQVVATIMTAVAQLAPEFAGLSDTRREQALAWVETEMPDIFARFLRLVYIGYYGQPALRPLFGVGAHPVHPGGYAVQPEDAATIDSLTAPVRRRGRIYRDHGGDHDE</sequence>
<dbReference type="RefSeq" id="WP_090737882.1">
    <property type="nucleotide sequence ID" value="NZ_FOHO01000022.1"/>
</dbReference>
<dbReference type="STRING" id="364199.SAMN04489858_12218"/>
<dbReference type="EMBL" id="FOHO01000022">
    <property type="protein sequence ID" value="SEU05597.1"/>
    <property type="molecule type" value="Genomic_DNA"/>
</dbReference>
<dbReference type="Proteomes" id="UP000199180">
    <property type="component" value="Unassembled WGS sequence"/>
</dbReference>
<evidence type="ECO:0000313" key="2">
    <source>
        <dbReference type="Proteomes" id="UP000199180"/>
    </source>
</evidence>
<keyword evidence="2" id="KW-1185">Reference proteome</keyword>
<accession>A0A1I0J6Y8</accession>